<proteinExistence type="predicted"/>
<organism evidence="1 2">
    <name type="scientific">Phenylobacterium terrae</name>
    <dbReference type="NCBI Taxonomy" id="2665495"/>
    <lineage>
        <taxon>Bacteria</taxon>
        <taxon>Pseudomonadati</taxon>
        <taxon>Pseudomonadota</taxon>
        <taxon>Alphaproteobacteria</taxon>
        <taxon>Caulobacterales</taxon>
        <taxon>Caulobacteraceae</taxon>
        <taxon>Phenylobacterium</taxon>
    </lineage>
</organism>
<protein>
    <submittedName>
        <fullName evidence="1">CoA transferase</fullName>
    </submittedName>
</protein>
<dbReference type="PANTHER" id="PTHR48229">
    <property type="entry name" value="CAIB/BAIF FAMILY ENZYME (AFU_ORTHOLOGUE AFUA_1G05360)-RELATED"/>
    <property type="match status" value="1"/>
</dbReference>
<keyword evidence="1" id="KW-0808">Transferase</keyword>
<dbReference type="GO" id="GO:0016740">
    <property type="term" value="F:transferase activity"/>
    <property type="evidence" value="ECO:0007669"/>
    <property type="project" value="UniProtKB-KW"/>
</dbReference>
<evidence type="ECO:0000313" key="1">
    <source>
        <dbReference type="EMBL" id="MFD1785060.1"/>
    </source>
</evidence>
<dbReference type="Gene3D" id="3.40.50.10540">
    <property type="entry name" value="Crotonobetainyl-coa:carnitine coa-transferase, domain 1"/>
    <property type="match status" value="2"/>
</dbReference>
<dbReference type="RefSeq" id="WP_377282016.1">
    <property type="nucleotide sequence ID" value="NZ_JBHRSI010000005.1"/>
</dbReference>
<dbReference type="Gene3D" id="3.30.1540.10">
    <property type="entry name" value="formyl-coa transferase, domain 3"/>
    <property type="match status" value="1"/>
</dbReference>
<dbReference type="InterPro" id="IPR003673">
    <property type="entry name" value="CoA-Trfase_fam_III"/>
</dbReference>
<dbReference type="Pfam" id="PF02515">
    <property type="entry name" value="CoA_transf_3"/>
    <property type="match status" value="2"/>
</dbReference>
<dbReference type="SUPFAM" id="SSF89796">
    <property type="entry name" value="CoA-transferase family III (CaiB/BaiF)"/>
    <property type="match status" value="2"/>
</dbReference>
<name>A0ABW4N8R9_9CAUL</name>
<dbReference type="EMBL" id="JBHUEY010000006">
    <property type="protein sequence ID" value="MFD1785060.1"/>
    <property type="molecule type" value="Genomic_DNA"/>
</dbReference>
<dbReference type="InterPro" id="IPR052985">
    <property type="entry name" value="CoA-trans_III_biosynth/detox"/>
</dbReference>
<evidence type="ECO:0000313" key="2">
    <source>
        <dbReference type="Proteomes" id="UP001597237"/>
    </source>
</evidence>
<dbReference type="InterPro" id="IPR044855">
    <property type="entry name" value="CoA-Trfase_III_dom3_sf"/>
</dbReference>
<dbReference type="PANTHER" id="PTHR48229:SF1">
    <property type="entry name" value="ALPHA METHYLACYL-COA RACEMASE-RELATED"/>
    <property type="match status" value="1"/>
</dbReference>
<keyword evidence="2" id="KW-1185">Reference proteome</keyword>
<comment type="caution">
    <text evidence="1">The sequence shown here is derived from an EMBL/GenBank/DDBJ whole genome shotgun (WGS) entry which is preliminary data.</text>
</comment>
<dbReference type="InterPro" id="IPR023606">
    <property type="entry name" value="CoA-Trfase_III_dom_1_sf"/>
</dbReference>
<dbReference type="Proteomes" id="UP001597237">
    <property type="component" value="Unassembled WGS sequence"/>
</dbReference>
<sequence length="485" mass="51980">MTDIAEIALRQLLDLAAKERPRWLTLEGGPVAMKTRFHAEEAAAAALAATGLMAAELWRLRGGQAQEVAVATREAAAALTSYHHLVFADPDKAPPMPAGPGGGGRTPAIGFFPTRDGRWIFLHPSFPDSAAKLHRLVGEPVDRADAARKVMGWDALDLENAIAEAGVCGAMVRTAEEWDHSEQGRVLAARPVVEVVKIADSPPEPLPGRGDGPLSGVRTLDLTRVLAGPTCARTLAQYGSDVLYITGPDLPSTPRFVTDTNHGKLSAFLDLKSEDGRKHLTELLKDADVFSQGYRAGALDRLGFSPLELARIRPGIITIAINAYGHEGPWRHRPGWEQLAQTVTGMAEAHGRHIVRDEEGPMLQPGAVTDYTTGFLAALGGMIALERRARYGGSYLVRVSLSQTGVWIRKLGVAGPERIAAVQPLSPEEIEGFRVESQTGFGGLKHLRPAVRMSATPPRWTRPVVPLGTHAPAWPAPASADLTPA</sequence>
<accession>A0ABW4N8R9</accession>
<reference evidence="2" key="1">
    <citation type="journal article" date="2019" name="Int. J. Syst. Evol. Microbiol.">
        <title>The Global Catalogue of Microorganisms (GCM) 10K type strain sequencing project: providing services to taxonomists for standard genome sequencing and annotation.</title>
        <authorList>
            <consortium name="The Broad Institute Genomics Platform"/>
            <consortium name="The Broad Institute Genome Sequencing Center for Infectious Disease"/>
            <person name="Wu L."/>
            <person name="Ma J."/>
        </authorList>
    </citation>
    <scope>NUCLEOTIDE SEQUENCE [LARGE SCALE GENOMIC DNA]</scope>
    <source>
        <strain evidence="2">DFY28</strain>
    </source>
</reference>
<gene>
    <name evidence="1" type="ORF">ACFSC0_16780</name>
</gene>